<dbReference type="GO" id="GO:0046872">
    <property type="term" value="F:metal ion binding"/>
    <property type="evidence" value="ECO:0007669"/>
    <property type="project" value="UniProtKB-KW"/>
</dbReference>
<evidence type="ECO:0000256" key="13">
    <source>
        <dbReference type="ARBA" id="ARBA00023136"/>
    </source>
</evidence>
<feature type="compositionally biased region" description="Polar residues" evidence="18">
    <location>
        <begin position="399"/>
        <end position="413"/>
    </location>
</feature>
<feature type="region of interest" description="Disordered" evidence="18">
    <location>
        <begin position="312"/>
        <end position="659"/>
    </location>
</feature>
<dbReference type="PROSITE" id="PS00478">
    <property type="entry name" value="LIM_DOMAIN_1"/>
    <property type="match status" value="1"/>
</dbReference>
<dbReference type="SMART" id="SM01203">
    <property type="entry name" value="DUF3585"/>
    <property type="match status" value="1"/>
</dbReference>
<dbReference type="Proteomes" id="UP000827986">
    <property type="component" value="Unassembled WGS sequence"/>
</dbReference>
<evidence type="ECO:0000256" key="3">
    <source>
        <dbReference type="ARBA" id="ARBA00004245"/>
    </source>
</evidence>
<evidence type="ECO:0000256" key="16">
    <source>
        <dbReference type="PROSITE-ProRule" id="PRU00125"/>
    </source>
</evidence>
<evidence type="ECO:0000256" key="4">
    <source>
        <dbReference type="ARBA" id="ARBA00004316"/>
    </source>
</evidence>
<evidence type="ECO:0000256" key="10">
    <source>
        <dbReference type="ARBA" id="ARBA00022833"/>
    </source>
</evidence>
<evidence type="ECO:0000313" key="22">
    <source>
        <dbReference type="EMBL" id="KAH1183946.1"/>
    </source>
</evidence>
<keyword evidence="11 16" id="KW-0440">LIM domain</keyword>
<evidence type="ECO:0000256" key="18">
    <source>
        <dbReference type="SAM" id="MobiDB-lite"/>
    </source>
</evidence>
<keyword evidence="23" id="KW-1185">Reference proteome</keyword>
<dbReference type="GO" id="GO:0055037">
    <property type="term" value="C:recycling endosome"/>
    <property type="evidence" value="ECO:0007669"/>
    <property type="project" value="UniProtKB-SubCell"/>
</dbReference>
<keyword evidence="13" id="KW-0472">Membrane</keyword>
<dbReference type="FunFam" id="1.10.418.10:FF:000055">
    <property type="entry name" value="MICAL-like protein 2"/>
    <property type="match status" value="1"/>
</dbReference>
<dbReference type="Pfam" id="PF00307">
    <property type="entry name" value="CH"/>
    <property type="match status" value="1"/>
</dbReference>
<evidence type="ECO:0000259" key="20">
    <source>
        <dbReference type="PROSITE" id="PS50023"/>
    </source>
</evidence>
<evidence type="ECO:0008006" key="24">
    <source>
        <dbReference type="Google" id="ProtNLM"/>
    </source>
</evidence>
<feature type="compositionally biased region" description="Low complexity" evidence="18">
    <location>
        <begin position="351"/>
        <end position="373"/>
    </location>
</feature>
<keyword evidence="9" id="KW-0967">Endosome</keyword>
<dbReference type="SMART" id="SM00033">
    <property type="entry name" value="CH"/>
    <property type="match status" value="1"/>
</dbReference>
<dbReference type="SMART" id="SM00132">
    <property type="entry name" value="LIM"/>
    <property type="match status" value="1"/>
</dbReference>
<feature type="compositionally biased region" description="Basic residues" evidence="18">
    <location>
        <begin position="877"/>
        <end position="897"/>
    </location>
</feature>
<keyword evidence="7" id="KW-0597">Phosphoprotein</keyword>
<proteinExistence type="predicted"/>
<dbReference type="InterPro" id="IPR036872">
    <property type="entry name" value="CH_dom_sf"/>
</dbReference>
<keyword evidence="6" id="KW-0963">Cytoplasm</keyword>
<dbReference type="AlphaFoldDB" id="A0A9D4B7S6"/>
<evidence type="ECO:0000256" key="11">
    <source>
        <dbReference type="ARBA" id="ARBA00023038"/>
    </source>
</evidence>
<keyword evidence="12 17" id="KW-0175">Coiled coil</keyword>
<dbReference type="GO" id="GO:0005856">
    <property type="term" value="C:cytoskeleton"/>
    <property type="evidence" value="ECO:0007669"/>
    <property type="project" value="UniProtKB-SubCell"/>
</dbReference>
<dbReference type="GO" id="GO:0005886">
    <property type="term" value="C:plasma membrane"/>
    <property type="evidence" value="ECO:0007669"/>
    <property type="project" value="UniProtKB-SubCell"/>
</dbReference>
<dbReference type="CDD" id="cd21253">
    <property type="entry name" value="CH_MICALL2"/>
    <property type="match status" value="1"/>
</dbReference>
<gene>
    <name evidence="22" type="ORF">KIL84_014562</name>
</gene>
<evidence type="ECO:0000256" key="5">
    <source>
        <dbReference type="ARBA" id="ARBA00022475"/>
    </source>
</evidence>
<evidence type="ECO:0000256" key="17">
    <source>
        <dbReference type="SAM" id="Coils"/>
    </source>
</evidence>
<evidence type="ECO:0000256" key="8">
    <source>
        <dbReference type="ARBA" id="ARBA00022723"/>
    </source>
</evidence>
<feature type="domain" description="Calponin-homology (CH)" evidence="19">
    <location>
        <begin position="69"/>
        <end position="175"/>
    </location>
</feature>
<dbReference type="InterPro" id="IPR001715">
    <property type="entry name" value="CH_dom"/>
</dbReference>
<dbReference type="CDD" id="cd09444">
    <property type="entry name" value="LIM_Mical_like_1"/>
    <property type="match status" value="1"/>
</dbReference>
<accession>A0A9D4B7S6</accession>
<dbReference type="InterPro" id="IPR022735">
    <property type="entry name" value="bMERB_dom"/>
</dbReference>
<dbReference type="InterPro" id="IPR001781">
    <property type="entry name" value="Znf_LIM"/>
</dbReference>
<dbReference type="Gene3D" id="1.10.418.10">
    <property type="entry name" value="Calponin-like domain"/>
    <property type="match status" value="1"/>
</dbReference>
<dbReference type="Pfam" id="PF12130">
    <property type="entry name" value="bMERB_dom"/>
    <property type="match status" value="1"/>
</dbReference>
<protein>
    <recommendedName>
        <fullName evidence="24">MICAL-like protein 2</fullName>
    </recommendedName>
</protein>
<evidence type="ECO:0000256" key="6">
    <source>
        <dbReference type="ARBA" id="ARBA00022490"/>
    </source>
</evidence>
<comment type="subcellular location">
    <subcellularLocation>
        <location evidence="2">Cell membrane</location>
        <topology evidence="2">Peripheral membrane protein</topology>
    </subcellularLocation>
    <subcellularLocation>
        <location evidence="4">Cell projection</location>
    </subcellularLocation>
    <subcellularLocation>
        <location evidence="3">Cytoplasm</location>
        <location evidence="3">Cytoskeleton</location>
    </subcellularLocation>
    <subcellularLocation>
        <location evidence="1">Recycling endosome</location>
    </subcellularLocation>
</comment>
<feature type="region of interest" description="Disordered" evidence="18">
    <location>
        <begin position="863"/>
        <end position="897"/>
    </location>
</feature>
<feature type="domain" description="BMERB" evidence="21">
    <location>
        <begin position="713"/>
        <end position="860"/>
    </location>
</feature>
<dbReference type="Gene3D" id="2.10.110.10">
    <property type="entry name" value="Cysteine Rich Protein"/>
    <property type="match status" value="1"/>
</dbReference>
<dbReference type="PANTHER" id="PTHR23167">
    <property type="entry name" value="CALPONIN HOMOLOGY DOMAIN-CONTAINING PROTEIN DDB_G0272472-RELATED"/>
    <property type="match status" value="1"/>
</dbReference>
<keyword evidence="10 16" id="KW-0862">Zinc</keyword>
<feature type="region of interest" description="Disordered" evidence="18">
    <location>
        <begin position="677"/>
        <end position="700"/>
    </location>
</feature>
<feature type="compositionally biased region" description="Low complexity" evidence="18">
    <location>
        <begin position="494"/>
        <end position="510"/>
    </location>
</feature>
<dbReference type="SUPFAM" id="SSF47576">
    <property type="entry name" value="Calponin-homology domain, CH-domain"/>
    <property type="match status" value="1"/>
</dbReference>
<keyword evidence="15" id="KW-0966">Cell projection</keyword>
<keyword evidence="14" id="KW-0206">Cytoskeleton</keyword>
<dbReference type="InterPro" id="IPR050540">
    <property type="entry name" value="F-actin_Monoox_Mical"/>
</dbReference>
<evidence type="ECO:0000256" key="7">
    <source>
        <dbReference type="ARBA" id="ARBA00022553"/>
    </source>
</evidence>
<evidence type="ECO:0000256" key="2">
    <source>
        <dbReference type="ARBA" id="ARBA00004202"/>
    </source>
</evidence>
<feature type="region of interest" description="Disordered" evidence="18">
    <location>
        <begin position="191"/>
        <end position="249"/>
    </location>
</feature>
<evidence type="ECO:0000256" key="14">
    <source>
        <dbReference type="ARBA" id="ARBA00023212"/>
    </source>
</evidence>
<name>A0A9D4B7S6_9SAUR</name>
<dbReference type="PANTHER" id="PTHR23167:SF87">
    <property type="entry name" value="MICAL-LIKE PROTEIN 2"/>
    <property type="match status" value="1"/>
</dbReference>
<dbReference type="PROSITE" id="PS50021">
    <property type="entry name" value="CH"/>
    <property type="match status" value="1"/>
</dbReference>
<dbReference type="SUPFAM" id="SSF57716">
    <property type="entry name" value="Glucocorticoid receptor-like (DNA-binding domain)"/>
    <property type="match status" value="1"/>
</dbReference>
<keyword evidence="5" id="KW-1003">Cell membrane</keyword>
<keyword evidence="8 16" id="KW-0479">Metal-binding</keyword>
<evidence type="ECO:0000256" key="12">
    <source>
        <dbReference type="ARBA" id="ARBA00023054"/>
    </source>
</evidence>
<evidence type="ECO:0000259" key="21">
    <source>
        <dbReference type="PROSITE" id="PS51848"/>
    </source>
</evidence>
<dbReference type="PROSITE" id="PS51848">
    <property type="entry name" value="BMERB"/>
    <property type="match status" value="1"/>
</dbReference>
<evidence type="ECO:0000256" key="9">
    <source>
        <dbReference type="ARBA" id="ARBA00022753"/>
    </source>
</evidence>
<feature type="compositionally biased region" description="Polar residues" evidence="18">
    <location>
        <begin position="374"/>
        <end position="392"/>
    </location>
</feature>
<sequence>MSCVCVFVIQSAAVSEAYVLTGELEHSAISDTGYREFPAGNAKWIIHSKAGVDAARLMHRGHVVFVKRMAAIKNLQLWCKQQCEGYRDVSITNMTTSFRDGLAFCAILHRHKPDLIDFNVLSKENIYENNALAFRVAEEQLGIPALLDAEDMVALRVPDRLSILTYVSQYYNYFHGRSPILSFMLSGIKRPTSESSEEPPGKKAISEPIKPTPVSSPARPPTAAKINPARPGQDLPKENPPVTSKRVLTDSGNLRSSSCAICGSHVHLVQRQLVDGKLYHRNCFRCKQCSNTLLSGAYKPGTEPGTYICTSHQQPTSLWNSGPRSVENKPTSASTTSGDPQKVLVKSSQLNKGTNSTSNPPSSTMPSGSPAGSNFSSGPKSPNTPWSSSAGNKSDCREGTTSPSWTASGAKTQQARKKFFESSAGTSESLTDKSPATKDQVLPSLPSQAASNTTSGIRFYGANSGNTEKDKARQHLTQALPRPNATTNRPGGVSSSSSPLPSSFSPTVSPRESPDYKIQANKPGHVKKTEHAAWRPVSSPKSPEKKLGVWAATQNGEKDPVTLRSADTGRKPDWKDTTGGVNTTEDKSENPAGWRSKLKPVANKDSNQGGPKKSMDSSKVTSNIALSPAWGEEKSASSIATPANKDPAPSAALPQKKKLIPDKDLCSDWLKWGEPLVPAKEKESGQSKRVSSPVKPPTPKIFQSLVSDEVASLTKLQEDYIPEEEIQEKVREIEKQLDELELKGVDMEKHLRDCEEDDSEDALMVDWFKLIHEKQLLLRLESELMYKSKQQKLEEKQWNIESELRRLMSKPEEQKTYMEKKREKELLDSYVNTVNDRNDIVECLDEDRLRELEEDQMLADMLRKLDASPESQEPNKRKSKFRWSKIWKQKSKKKAQQ</sequence>
<evidence type="ECO:0000313" key="23">
    <source>
        <dbReference type="Proteomes" id="UP000827986"/>
    </source>
</evidence>
<feature type="coiled-coil region" evidence="17">
    <location>
        <begin position="723"/>
        <end position="757"/>
    </location>
</feature>
<dbReference type="EMBL" id="JAHDVG010000465">
    <property type="protein sequence ID" value="KAH1183946.1"/>
    <property type="molecule type" value="Genomic_DNA"/>
</dbReference>
<dbReference type="GO" id="GO:0042995">
    <property type="term" value="C:cell projection"/>
    <property type="evidence" value="ECO:0007669"/>
    <property type="project" value="UniProtKB-SubCell"/>
</dbReference>
<feature type="compositionally biased region" description="Basic and acidic residues" evidence="18">
    <location>
        <begin position="556"/>
        <end position="576"/>
    </location>
</feature>
<feature type="compositionally biased region" description="Polar residues" evidence="18">
    <location>
        <begin position="312"/>
        <end position="339"/>
    </location>
</feature>
<feature type="domain" description="LIM zinc-binding" evidence="20">
    <location>
        <begin position="257"/>
        <end position="319"/>
    </location>
</feature>
<feature type="compositionally biased region" description="Polar residues" evidence="18">
    <location>
        <begin position="423"/>
        <end position="434"/>
    </location>
</feature>
<organism evidence="22 23">
    <name type="scientific">Mauremys mutica</name>
    <name type="common">yellowpond turtle</name>
    <dbReference type="NCBI Taxonomy" id="74926"/>
    <lineage>
        <taxon>Eukaryota</taxon>
        <taxon>Metazoa</taxon>
        <taxon>Chordata</taxon>
        <taxon>Craniata</taxon>
        <taxon>Vertebrata</taxon>
        <taxon>Euteleostomi</taxon>
        <taxon>Archelosauria</taxon>
        <taxon>Testudinata</taxon>
        <taxon>Testudines</taxon>
        <taxon>Cryptodira</taxon>
        <taxon>Durocryptodira</taxon>
        <taxon>Testudinoidea</taxon>
        <taxon>Geoemydidae</taxon>
        <taxon>Geoemydinae</taxon>
        <taxon>Mauremys</taxon>
    </lineage>
</organism>
<dbReference type="PROSITE" id="PS50023">
    <property type="entry name" value="LIM_DOMAIN_2"/>
    <property type="match status" value="1"/>
</dbReference>
<dbReference type="Pfam" id="PF00412">
    <property type="entry name" value="LIM"/>
    <property type="match status" value="1"/>
</dbReference>
<feature type="compositionally biased region" description="Polar residues" evidence="18">
    <location>
        <begin position="445"/>
        <end position="456"/>
    </location>
</feature>
<evidence type="ECO:0000259" key="19">
    <source>
        <dbReference type="PROSITE" id="PS50021"/>
    </source>
</evidence>
<comment type="caution">
    <text evidence="22">The sequence shown here is derived from an EMBL/GenBank/DDBJ whole genome shotgun (WGS) entry which is preliminary data.</text>
</comment>
<reference evidence="22" key="1">
    <citation type="submission" date="2021-09" db="EMBL/GenBank/DDBJ databases">
        <title>The genome of Mauremys mutica provides insights into the evolution of semi-aquatic lifestyle.</title>
        <authorList>
            <person name="Gong S."/>
            <person name="Gao Y."/>
        </authorList>
    </citation>
    <scope>NUCLEOTIDE SEQUENCE</scope>
    <source>
        <strain evidence="22">MM-2020</strain>
        <tissue evidence="22">Muscle</tissue>
    </source>
</reference>
<evidence type="ECO:0000256" key="1">
    <source>
        <dbReference type="ARBA" id="ARBA00004172"/>
    </source>
</evidence>
<evidence type="ECO:0000256" key="15">
    <source>
        <dbReference type="ARBA" id="ARBA00023273"/>
    </source>
</evidence>